<dbReference type="Gene3D" id="3.10.420.10">
    <property type="entry name" value="SecB-like"/>
    <property type="match status" value="1"/>
</dbReference>
<name>A0A7R6QY84_9RHOO</name>
<dbReference type="RefSeq" id="WP_162049671.1">
    <property type="nucleotide sequence ID" value="NZ_AP022345.1"/>
</dbReference>
<dbReference type="Proteomes" id="UP000463961">
    <property type="component" value="Chromosome"/>
</dbReference>
<organism evidence="1 2">
    <name type="scientific">Fluviibacter phosphoraccumulans</name>
    <dbReference type="NCBI Taxonomy" id="1751046"/>
    <lineage>
        <taxon>Bacteria</taxon>
        <taxon>Pseudomonadati</taxon>
        <taxon>Pseudomonadota</taxon>
        <taxon>Betaproteobacteria</taxon>
        <taxon>Rhodocyclales</taxon>
        <taxon>Fluviibacteraceae</taxon>
        <taxon>Fluviibacter</taxon>
    </lineage>
</organism>
<reference evidence="2" key="1">
    <citation type="submission" date="2020-01" db="EMBL/GenBank/DDBJ databases">
        <title>Phosphoaccumulans saitamaens gen. nov., sp. nov., a polyphosphate accumulating bacterium isolated from surface river water.</title>
        <authorList>
            <person name="Watanabe K."/>
            <person name="Suda W."/>
        </authorList>
    </citation>
    <scope>NUCLEOTIDE SEQUENCE [LARGE SCALE GENOMIC DNA]</scope>
    <source>
        <strain evidence="2">ICHIAU1</strain>
    </source>
</reference>
<evidence type="ECO:0008006" key="3">
    <source>
        <dbReference type="Google" id="ProtNLM"/>
    </source>
</evidence>
<dbReference type="EMBL" id="AP022345">
    <property type="protein sequence ID" value="BBU69632.1"/>
    <property type="molecule type" value="Genomic_DNA"/>
</dbReference>
<evidence type="ECO:0000313" key="2">
    <source>
        <dbReference type="Proteomes" id="UP000463961"/>
    </source>
</evidence>
<accession>A0A7R6QY84</accession>
<gene>
    <name evidence="1" type="ORF">ICHIAU1_19150</name>
</gene>
<dbReference type="InterPro" id="IPR035958">
    <property type="entry name" value="SecB-like_sf"/>
</dbReference>
<protein>
    <recommendedName>
        <fullName evidence="3">Preprotein translocase subunit SecB</fullName>
    </recommendedName>
</protein>
<keyword evidence="2" id="KW-1185">Reference proteome</keyword>
<sequence length="151" mass="17139">MKLSPIQLLQSSVQQITVFSVDTEKPELSQPMLSTLDFQVLKEIQLNKQFWDDEPNAGTMKDRTYRVTLGIRTPEDKSFHQYRFEIVLTGVVVSMQEAFPQHSVEDMVFEYGLTLLFGIAREQLATTTARMSNGSCLLPTMNFMGEAAKPL</sequence>
<dbReference type="SUPFAM" id="SSF54611">
    <property type="entry name" value="SecB-like"/>
    <property type="match status" value="1"/>
</dbReference>
<dbReference type="AlphaFoldDB" id="A0A7R6QY84"/>
<proteinExistence type="predicted"/>
<evidence type="ECO:0000313" key="1">
    <source>
        <dbReference type="EMBL" id="BBU69632.1"/>
    </source>
</evidence>